<evidence type="ECO:0000313" key="2">
    <source>
        <dbReference type="Proteomes" id="UP000249123"/>
    </source>
</evidence>
<name>A0A062U427_9PROT</name>
<evidence type="ECO:0000313" key="1">
    <source>
        <dbReference type="EMBL" id="RAN33462.1"/>
    </source>
</evidence>
<keyword evidence="2" id="KW-1185">Reference proteome</keyword>
<dbReference type="Proteomes" id="UP000249123">
    <property type="component" value="Unassembled WGS sequence"/>
</dbReference>
<dbReference type="RefSeq" id="WP_034826397.1">
    <property type="nucleotide sequence ID" value="NZ_AWFA01000020.1"/>
</dbReference>
<proteinExistence type="predicted"/>
<organism evidence="1 2">
    <name type="scientific">Hyphomonas pacifica</name>
    <dbReference type="NCBI Taxonomy" id="1280941"/>
    <lineage>
        <taxon>Bacteria</taxon>
        <taxon>Pseudomonadati</taxon>
        <taxon>Pseudomonadota</taxon>
        <taxon>Alphaproteobacteria</taxon>
        <taxon>Hyphomonadales</taxon>
        <taxon>Hyphomonadaceae</taxon>
        <taxon>Hyphomonas</taxon>
    </lineage>
</organism>
<comment type="caution">
    <text evidence="1">The sequence shown here is derived from an EMBL/GenBank/DDBJ whole genome shotgun (WGS) entry which is preliminary data.</text>
</comment>
<reference evidence="1 2" key="1">
    <citation type="submission" date="2013-04" db="EMBL/GenBank/DDBJ databases">
        <title>Hyphomonas sp. T24B3 Genome Sequencing.</title>
        <authorList>
            <person name="Lai Q."/>
            <person name="Shao Z."/>
        </authorList>
    </citation>
    <scope>NUCLEOTIDE SEQUENCE [LARGE SCALE GENOMIC DNA]</scope>
    <source>
        <strain evidence="1 2">T24B3</strain>
    </source>
</reference>
<sequence>MTAIVLFILLGLTCFALLLALQMRWLISTALRRGLADKFGGQYTDLKYRQGVADAGRLVEHTEVATYLNQTYPQQLSHMRLARKVSVFSLPIIITLLVILRFGLEAF</sequence>
<dbReference type="AlphaFoldDB" id="A0A062U427"/>
<accession>A0A062U427</accession>
<gene>
    <name evidence="1" type="ORF">HY3_12995</name>
</gene>
<accession>A0A328JX69</accession>
<dbReference type="STRING" id="1280941.HY2_12925"/>
<dbReference type="EMBL" id="AWFB01000020">
    <property type="protein sequence ID" value="RAN33462.1"/>
    <property type="molecule type" value="Genomic_DNA"/>
</dbReference>
<dbReference type="eggNOG" id="ENOG5031AG4">
    <property type="taxonomic scope" value="Bacteria"/>
</dbReference>
<protein>
    <submittedName>
        <fullName evidence="1">Uncharacterized protein</fullName>
    </submittedName>
</protein>
<dbReference type="OrthoDB" id="7619872at2"/>